<dbReference type="Proteomes" id="UP000253314">
    <property type="component" value="Unassembled WGS sequence"/>
</dbReference>
<dbReference type="EMBL" id="QOCW01000033">
    <property type="protein sequence ID" value="RBW67601.1"/>
    <property type="molecule type" value="Genomic_DNA"/>
</dbReference>
<feature type="domain" description="SLH" evidence="2">
    <location>
        <begin position="1"/>
        <end position="39"/>
    </location>
</feature>
<gene>
    <name evidence="3" type="ORF">DS031_21260</name>
</gene>
<dbReference type="Pfam" id="PF00395">
    <property type="entry name" value="SLH"/>
    <property type="match status" value="1"/>
</dbReference>
<sequence>MLSGYRDGAVGANKKIVRAEAAAIIARELGLSEGAAASFNDVSKSHWASKVIAATNKAGIMGGLCRKYF</sequence>
<evidence type="ECO:0000313" key="3">
    <source>
        <dbReference type="EMBL" id="RBW67601.1"/>
    </source>
</evidence>
<dbReference type="InterPro" id="IPR001119">
    <property type="entry name" value="SLH_dom"/>
</dbReference>
<dbReference type="PROSITE" id="PS51272">
    <property type="entry name" value="SLH"/>
    <property type="match status" value="1"/>
</dbReference>
<keyword evidence="1" id="KW-0732">Signal</keyword>
<name>A0A366XUF7_9BACI</name>
<accession>A0A366XUF7</accession>
<comment type="caution">
    <text evidence="3">The sequence shown here is derived from an EMBL/GenBank/DDBJ whole genome shotgun (WGS) entry which is preliminary data.</text>
</comment>
<organism evidence="3 4">
    <name type="scientific">Bacillus taeanensis</name>
    <dbReference type="NCBI Taxonomy" id="273032"/>
    <lineage>
        <taxon>Bacteria</taxon>
        <taxon>Bacillati</taxon>
        <taxon>Bacillota</taxon>
        <taxon>Bacilli</taxon>
        <taxon>Bacillales</taxon>
        <taxon>Bacillaceae</taxon>
        <taxon>Bacillus</taxon>
    </lineage>
</organism>
<protein>
    <recommendedName>
        <fullName evidence="2">SLH domain-containing protein</fullName>
    </recommendedName>
</protein>
<dbReference type="AlphaFoldDB" id="A0A366XUF7"/>
<evidence type="ECO:0000259" key="2">
    <source>
        <dbReference type="PROSITE" id="PS51272"/>
    </source>
</evidence>
<evidence type="ECO:0000256" key="1">
    <source>
        <dbReference type="ARBA" id="ARBA00022729"/>
    </source>
</evidence>
<reference evidence="3 4" key="1">
    <citation type="submission" date="2018-07" db="EMBL/GenBank/DDBJ databases">
        <title>Lottiidibacillus patelloidae gen. nov., sp. nov., isolated from the intestinal tract of a marine limpet and the reclassification of B. taeanensis BH030017T, B. algicola KMM 3737T and B. hwajinpoensis SW-72T as genus Lottiidibacillus.</title>
        <authorList>
            <person name="Liu R."/>
            <person name="Huang Z."/>
        </authorList>
    </citation>
    <scope>NUCLEOTIDE SEQUENCE [LARGE SCALE GENOMIC DNA]</scope>
    <source>
        <strain evidence="3 4">BH030017</strain>
    </source>
</reference>
<evidence type="ECO:0000313" key="4">
    <source>
        <dbReference type="Proteomes" id="UP000253314"/>
    </source>
</evidence>
<proteinExistence type="predicted"/>
<keyword evidence="4" id="KW-1185">Reference proteome</keyword>